<keyword evidence="3" id="KW-0548">Nucleotidyltransferase</keyword>
<keyword evidence="11" id="KW-1185">Reference proteome</keyword>
<evidence type="ECO:0000256" key="6">
    <source>
        <dbReference type="ARBA" id="ARBA00022801"/>
    </source>
</evidence>
<evidence type="ECO:0000256" key="5">
    <source>
        <dbReference type="ARBA" id="ARBA00022759"/>
    </source>
</evidence>
<feature type="compositionally biased region" description="Basic and acidic residues" evidence="8">
    <location>
        <begin position="265"/>
        <end position="277"/>
    </location>
</feature>
<dbReference type="Proteomes" id="UP000230233">
    <property type="component" value="Unassembled WGS sequence"/>
</dbReference>
<dbReference type="Gene3D" id="3.30.70.270">
    <property type="match status" value="1"/>
</dbReference>
<accession>A0A2G5SE11</accession>
<dbReference type="GO" id="GO:0004519">
    <property type="term" value="F:endonuclease activity"/>
    <property type="evidence" value="ECO:0007669"/>
    <property type="project" value="UniProtKB-KW"/>
</dbReference>
<proteinExistence type="predicted"/>
<reference evidence="11" key="1">
    <citation type="submission" date="2017-10" db="EMBL/GenBank/DDBJ databases">
        <title>Rapid genome shrinkage in a self-fertile nematode reveals novel sperm competition proteins.</title>
        <authorList>
            <person name="Yin D."/>
            <person name="Schwarz E.M."/>
            <person name="Thomas C.G."/>
            <person name="Felde R.L."/>
            <person name="Korf I.F."/>
            <person name="Cutter A.D."/>
            <person name="Schartner C.M."/>
            <person name="Ralston E.J."/>
            <person name="Meyer B.J."/>
            <person name="Haag E.S."/>
        </authorList>
    </citation>
    <scope>NUCLEOTIDE SEQUENCE [LARGE SCALE GENOMIC DNA]</scope>
    <source>
        <strain evidence="11">JU1422</strain>
    </source>
</reference>
<dbReference type="STRING" id="1611254.A0A2G5SE11"/>
<sequence>MIQLKEGDVIGKGKIVRLQDIAKPRAPDIPKEANWEEQLLETNGSNFMEKIDWAGSDINDDQKKKLMVIFQKFRKAFFNEDGDIGLFKGGIEHIIEIRQDVPFPKSRTYRVPIGNQAEVEKQEKEMLRLDVIEPSKSEFTSPIVLVRKKDGSARLTTDFRLLNAVTKKQNYKIPLIADIVDLTSHGKFFTNLDLIQGFFQIPLREQDRHLTAFATPTGTYQYKRMPMGLCGAPHTFQTTFVATFQQNLELSSSTADHLSQPNTNNEDHHDEKRPDEE</sequence>
<keyword evidence="5" id="KW-0255">Endonuclease</keyword>
<dbReference type="AlphaFoldDB" id="A0A2G5SE11"/>
<feature type="domain" description="Reverse transcriptase" evidence="9">
    <location>
        <begin position="127"/>
        <end position="277"/>
    </location>
</feature>
<keyword evidence="4" id="KW-0540">Nuclease</keyword>
<evidence type="ECO:0000313" key="11">
    <source>
        <dbReference type="Proteomes" id="UP000230233"/>
    </source>
</evidence>
<evidence type="ECO:0000256" key="3">
    <source>
        <dbReference type="ARBA" id="ARBA00022695"/>
    </source>
</evidence>
<feature type="region of interest" description="Disordered" evidence="8">
    <location>
        <begin position="251"/>
        <end position="277"/>
    </location>
</feature>
<dbReference type="PROSITE" id="PS50878">
    <property type="entry name" value="RT_POL"/>
    <property type="match status" value="1"/>
</dbReference>
<dbReference type="Gene3D" id="3.10.10.10">
    <property type="entry name" value="HIV Type 1 Reverse Transcriptase, subunit A, domain 1"/>
    <property type="match status" value="1"/>
</dbReference>
<evidence type="ECO:0000313" key="10">
    <source>
        <dbReference type="EMBL" id="PIC13294.1"/>
    </source>
</evidence>
<keyword evidence="6" id="KW-0378">Hydrolase</keyword>
<dbReference type="InterPro" id="IPR053134">
    <property type="entry name" value="RNA-dir_DNA_polymerase"/>
</dbReference>
<keyword evidence="2" id="KW-0808">Transferase</keyword>
<organism evidence="10 11">
    <name type="scientific">Caenorhabditis nigoni</name>
    <dbReference type="NCBI Taxonomy" id="1611254"/>
    <lineage>
        <taxon>Eukaryota</taxon>
        <taxon>Metazoa</taxon>
        <taxon>Ecdysozoa</taxon>
        <taxon>Nematoda</taxon>
        <taxon>Chromadorea</taxon>
        <taxon>Rhabditida</taxon>
        <taxon>Rhabditina</taxon>
        <taxon>Rhabditomorpha</taxon>
        <taxon>Rhabditoidea</taxon>
        <taxon>Rhabditidae</taxon>
        <taxon>Peloderinae</taxon>
        <taxon>Caenorhabditis</taxon>
    </lineage>
</organism>
<dbReference type="InterPro" id="IPR043128">
    <property type="entry name" value="Rev_trsase/Diguanyl_cyclase"/>
</dbReference>
<dbReference type="CDD" id="cd01647">
    <property type="entry name" value="RT_LTR"/>
    <property type="match status" value="1"/>
</dbReference>
<evidence type="ECO:0000256" key="4">
    <source>
        <dbReference type="ARBA" id="ARBA00022722"/>
    </source>
</evidence>
<protein>
    <recommendedName>
        <fullName evidence="9">Reverse transcriptase domain-containing protein</fullName>
    </recommendedName>
</protein>
<feature type="compositionally biased region" description="Polar residues" evidence="8">
    <location>
        <begin position="251"/>
        <end position="264"/>
    </location>
</feature>
<dbReference type="GO" id="GO:0006508">
    <property type="term" value="P:proteolysis"/>
    <property type="evidence" value="ECO:0007669"/>
    <property type="project" value="UniProtKB-KW"/>
</dbReference>
<keyword evidence="7" id="KW-0695">RNA-directed DNA polymerase</keyword>
<evidence type="ECO:0000256" key="8">
    <source>
        <dbReference type="SAM" id="MobiDB-lite"/>
    </source>
</evidence>
<dbReference type="EMBL" id="PDUG01000014">
    <property type="protein sequence ID" value="PIC13294.1"/>
    <property type="molecule type" value="Genomic_DNA"/>
</dbReference>
<evidence type="ECO:0000256" key="2">
    <source>
        <dbReference type="ARBA" id="ARBA00022679"/>
    </source>
</evidence>
<dbReference type="PANTHER" id="PTHR24559">
    <property type="entry name" value="TRANSPOSON TY3-I GAG-POL POLYPROTEIN"/>
    <property type="match status" value="1"/>
</dbReference>
<name>A0A2G5SE11_9PELO</name>
<evidence type="ECO:0000259" key="9">
    <source>
        <dbReference type="PROSITE" id="PS50878"/>
    </source>
</evidence>
<dbReference type="InterPro" id="IPR043502">
    <property type="entry name" value="DNA/RNA_pol_sf"/>
</dbReference>
<dbReference type="GO" id="GO:0008233">
    <property type="term" value="F:peptidase activity"/>
    <property type="evidence" value="ECO:0007669"/>
    <property type="project" value="UniProtKB-KW"/>
</dbReference>
<dbReference type="Pfam" id="PF00078">
    <property type="entry name" value="RVT_1"/>
    <property type="match status" value="1"/>
</dbReference>
<keyword evidence="1" id="KW-0645">Protease</keyword>
<comment type="caution">
    <text evidence="10">The sequence shown here is derived from an EMBL/GenBank/DDBJ whole genome shotgun (WGS) entry which is preliminary data.</text>
</comment>
<dbReference type="PANTHER" id="PTHR24559:SF444">
    <property type="entry name" value="REVERSE TRANSCRIPTASE DOMAIN-CONTAINING PROTEIN"/>
    <property type="match status" value="1"/>
</dbReference>
<dbReference type="GO" id="GO:0003964">
    <property type="term" value="F:RNA-directed DNA polymerase activity"/>
    <property type="evidence" value="ECO:0007669"/>
    <property type="project" value="UniProtKB-KW"/>
</dbReference>
<dbReference type="SUPFAM" id="SSF56672">
    <property type="entry name" value="DNA/RNA polymerases"/>
    <property type="match status" value="1"/>
</dbReference>
<evidence type="ECO:0000256" key="7">
    <source>
        <dbReference type="ARBA" id="ARBA00022918"/>
    </source>
</evidence>
<gene>
    <name evidence="10" type="ORF">B9Z55_027917</name>
</gene>
<evidence type="ECO:0000256" key="1">
    <source>
        <dbReference type="ARBA" id="ARBA00022670"/>
    </source>
</evidence>
<dbReference type="InterPro" id="IPR000477">
    <property type="entry name" value="RT_dom"/>
</dbReference>
<dbReference type="OrthoDB" id="5867815at2759"/>
<dbReference type="FunFam" id="3.10.10.10:FF:000007">
    <property type="entry name" value="Retrovirus-related Pol polyprotein from transposon 17.6-like Protein"/>
    <property type="match status" value="1"/>
</dbReference>